<name>A0A4Q8CY22_9GAMM</name>
<dbReference type="InterPro" id="IPR019734">
    <property type="entry name" value="TPR_rpt"/>
</dbReference>
<evidence type="ECO:0000256" key="2">
    <source>
        <dbReference type="ARBA" id="ARBA00022803"/>
    </source>
</evidence>
<dbReference type="OrthoDB" id="9766710at2"/>
<feature type="chain" id="PRO_5020499549" evidence="3">
    <location>
        <begin position="21"/>
        <end position="496"/>
    </location>
</feature>
<keyword evidence="2" id="KW-0802">TPR repeat</keyword>
<feature type="signal peptide" evidence="3">
    <location>
        <begin position="1"/>
        <end position="20"/>
    </location>
</feature>
<dbReference type="SUPFAM" id="SSF48452">
    <property type="entry name" value="TPR-like"/>
    <property type="match status" value="3"/>
</dbReference>
<dbReference type="Gene3D" id="1.25.40.10">
    <property type="entry name" value="Tetratricopeptide repeat domain"/>
    <property type="match status" value="2"/>
</dbReference>
<dbReference type="Pfam" id="PF14559">
    <property type="entry name" value="TPR_19"/>
    <property type="match status" value="1"/>
</dbReference>
<dbReference type="RefSeq" id="WP_130502219.1">
    <property type="nucleotide sequence ID" value="NZ_SHLI01000001.1"/>
</dbReference>
<dbReference type="EMBL" id="SHLI01000001">
    <property type="protein sequence ID" value="RZU97858.1"/>
    <property type="molecule type" value="Genomic_DNA"/>
</dbReference>
<keyword evidence="1" id="KW-0677">Repeat</keyword>
<keyword evidence="5" id="KW-1185">Reference proteome</keyword>
<dbReference type="Pfam" id="PF13432">
    <property type="entry name" value="TPR_16"/>
    <property type="match status" value="4"/>
</dbReference>
<dbReference type="InterPro" id="IPR051012">
    <property type="entry name" value="CellSynth/LPSAsmb/PSIAsmb"/>
</dbReference>
<comment type="caution">
    <text evidence="4">The sequence shown here is derived from an EMBL/GenBank/DDBJ whole genome shotgun (WGS) entry which is preliminary data.</text>
</comment>
<dbReference type="AlphaFoldDB" id="A0A4Q8CY22"/>
<accession>A0A4Q8CY22</accession>
<gene>
    <name evidence="4" type="ORF">EV698_0088</name>
</gene>
<dbReference type="Proteomes" id="UP000292298">
    <property type="component" value="Unassembled WGS sequence"/>
</dbReference>
<dbReference type="SMART" id="SM00028">
    <property type="entry name" value="TPR"/>
    <property type="match status" value="6"/>
</dbReference>
<dbReference type="PANTHER" id="PTHR45586">
    <property type="entry name" value="TPR REPEAT-CONTAINING PROTEIN PA4667"/>
    <property type="match status" value="1"/>
</dbReference>
<organism evidence="4 5">
    <name type="scientific">Spiribacter vilamensis</name>
    <dbReference type="NCBI Taxonomy" id="531306"/>
    <lineage>
        <taxon>Bacteria</taxon>
        <taxon>Pseudomonadati</taxon>
        <taxon>Pseudomonadota</taxon>
        <taxon>Gammaproteobacteria</taxon>
        <taxon>Chromatiales</taxon>
        <taxon>Ectothiorhodospiraceae</taxon>
        <taxon>Spiribacter</taxon>
    </lineage>
</organism>
<evidence type="ECO:0000313" key="4">
    <source>
        <dbReference type="EMBL" id="RZU97858.1"/>
    </source>
</evidence>
<proteinExistence type="predicted"/>
<dbReference type="PANTHER" id="PTHR45586:SF1">
    <property type="entry name" value="LIPOPOLYSACCHARIDE ASSEMBLY PROTEIN B"/>
    <property type="match status" value="1"/>
</dbReference>
<keyword evidence="3" id="KW-0732">Signal</keyword>
<evidence type="ECO:0000256" key="3">
    <source>
        <dbReference type="SAM" id="SignalP"/>
    </source>
</evidence>
<evidence type="ECO:0000313" key="5">
    <source>
        <dbReference type="Proteomes" id="UP000292298"/>
    </source>
</evidence>
<evidence type="ECO:0000256" key="1">
    <source>
        <dbReference type="ARBA" id="ARBA00022737"/>
    </source>
</evidence>
<dbReference type="InterPro" id="IPR011990">
    <property type="entry name" value="TPR-like_helical_dom_sf"/>
</dbReference>
<sequence length="496" mass="54478">MERFANRKLLSVLLVVCLMAACTRLERNASPAPAPTDRAPMAIVMAAELAVARGDIARASTLYDRTAERLSDVEVIARGARLALRAGDMAAASRLGGRWVALAPDSGEARRLQGLVSLRRGNTERAIDRFLEGLPTDPGDRDAVIDRLGQRLRDSALPPEALDVMRAVAASAPQSEGAQLALARLAIHRDQPAVALEVVASVLASRPESRNARLIRADALLELDRIDEALAVFRALLAESPDNEALGFEYARALMAGNRDSQALEQFRSLVEAGTTRLQLLNAAVVVALRSGDDDLALTALQRLRATNAPLGRRSLLLEGRLLRRLDRLEESLDVFDLALQPRPDDAELRYARAMTRFAAGDLEGGEADLRHVLRDNPDNPEALNALGYVLVDQTDRIREGAKLIERAYEIRPDAPAIVDSMGWAAFRQGRLEEALGFLERAHERTNGDPEIAAHLGEVLWVLDRRDEARTVWRDAQQAFDGDHPVLEETMERLDQ</sequence>
<protein>
    <submittedName>
        <fullName evidence="4">Tetratricopeptide repeat protein</fullName>
    </submittedName>
</protein>
<dbReference type="PROSITE" id="PS51257">
    <property type="entry name" value="PROKAR_LIPOPROTEIN"/>
    <property type="match status" value="1"/>
</dbReference>
<reference evidence="4 5" key="1">
    <citation type="submission" date="2019-02" db="EMBL/GenBank/DDBJ databases">
        <title>Genomic Encyclopedia of Type Strains, Phase IV (KMG-IV): sequencing the most valuable type-strain genomes for metagenomic binning, comparative biology and taxonomic classification.</title>
        <authorList>
            <person name="Goeker M."/>
        </authorList>
    </citation>
    <scope>NUCLEOTIDE SEQUENCE [LARGE SCALE GENOMIC DNA]</scope>
    <source>
        <strain evidence="4 5">DSM 21056</strain>
    </source>
</reference>